<dbReference type="RefSeq" id="WP_115930582.1">
    <property type="nucleotide sequence ID" value="NZ_QREH01000001.1"/>
</dbReference>
<proteinExistence type="predicted"/>
<gene>
    <name evidence="1" type="ORF">C8E99_0043</name>
</gene>
<accession>A0A3D9L9Z6</accession>
<organism evidence="1 2">
    <name type="scientific">Citricoccus muralis</name>
    <dbReference type="NCBI Taxonomy" id="169134"/>
    <lineage>
        <taxon>Bacteria</taxon>
        <taxon>Bacillati</taxon>
        <taxon>Actinomycetota</taxon>
        <taxon>Actinomycetes</taxon>
        <taxon>Micrococcales</taxon>
        <taxon>Micrococcaceae</taxon>
        <taxon>Citricoccus</taxon>
    </lineage>
</organism>
<dbReference type="EMBL" id="QREH01000001">
    <property type="protein sequence ID" value="REE02277.1"/>
    <property type="molecule type" value="Genomic_DNA"/>
</dbReference>
<dbReference type="OrthoDB" id="9758243at2"/>
<keyword evidence="2" id="KW-1185">Reference proteome</keyword>
<protein>
    <submittedName>
        <fullName evidence="1">Uncharacterized protein</fullName>
    </submittedName>
</protein>
<comment type="caution">
    <text evidence="1">The sequence shown here is derived from an EMBL/GenBank/DDBJ whole genome shotgun (WGS) entry which is preliminary data.</text>
</comment>
<dbReference type="AlphaFoldDB" id="A0A3D9L9Z6"/>
<evidence type="ECO:0000313" key="1">
    <source>
        <dbReference type="EMBL" id="REE02277.1"/>
    </source>
</evidence>
<sequence length="65" mass="7090">MKQWSITDAAALNEGAFGKLTGALTGENERAEDLIRLIGEYLYQSRRLRVADEATPEKPGLAPGE</sequence>
<dbReference type="Proteomes" id="UP000256727">
    <property type="component" value="Unassembled WGS sequence"/>
</dbReference>
<name>A0A3D9L9Z6_9MICC</name>
<evidence type="ECO:0000313" key="2">
    <source>
        <dbReference type="Proteomes" id="UP000256727"/>
    </source>
</evidence>
<reference evidence="1 2" key="1">
    <citation type="submission" date="2018-07" db="EMBL/GenBank/DDBJ databases">
        <title>Sequencing the genomes of 1000 actinobacteria strains.</title>
        <authorList>
            <person name="Klenk H.-P."/>
        </authorList>
    </citation>
    <scope>NUCLEOTIDE SEQUENCE [LARGE SCALE GENOMIC DNA]</scope>
    <source>
        <strain evidence="1 2">DSM 14442</strain>
    </source>
</reference>